<dbReference type="InterPro" id="IPR036388">
    <property type="entry name" value="WH-like_DNA-bd_sf"/>
</dbReference>
<feature type="compositionally biased region" description="Basic and acidic residues" evidence="2">
    <location>
        <begin position="146"/>
        <end position="162"/>
    </location>
</feature>
<dbReference type="InterPro" id="IPR036390">
    <property type="entry name" value="WH_DNA-bd_sf"/>
</dbReference>
<protein>
    <submittedName>
        <fullName evidence="4">Peptidase M23 family protein</fullName>
    </submittedName>
</protein>
<feature type="domain" description="CARD" evidence="3">
    <location>
        <begin position="231"/>
        <end position="314"/>
    </location>
</feature>
<dbReference type="Gene3D" id="2.70.70.10">
    <property type="entry name" value="Glucose Permease (Domain IIA)"/>
    <property type="match status" value="1"/>
</dbReference>
<dbReference type="CDD" id="cd12797">
    <property type="entry name" value="M23_peptidase"/>
    <property type="match status" value="1"/>
</dbReference>
<dbReference type="EMBL" id="LCBN01000004">
    <property type="protein sequence ID" value="KKS14260.1"/>
    <property type="molecule type" value="Genomic_DNA"/>
</dbReference>
<accession>A0A0G0WN95</accession>
<dbReference type="SUPFAM" id="SSF51261">
    <property type="entry name" value="Duplicated hybrid motif"/>
    <property type="match status" value="1"/>
</dbReference>
<feature type="compositionally biased region" description="Basic and acidic residues" evidence="2">
    <location>
        <begin position="193"/>
        <end position="203"/>
    </location>
</feature>
<dbReference type="PROSITE" id="PS50209">
    <property type="entry name" value="CARD"/>
    <property type="match status" value="1"/>
</dbReference>
<dbReference type="Gene3D" id="1.10.10.10">
    <property type="entry name" value="Winged helix-like DNA-binding domain superfamily/Winged helix DNA-binding domain"/>
    <property type="match status" value="1"/>
</dbReference>
<sequence>MKPKLRLPFNGDYPVTFGFGAVSDNEEIKKKFQEWGITGHHGIDYGLSEGTEAVAADTGKVIQSGDNGEWGISVTLEHPWGQSIYAHLKETKVNVGDEVEVGKPIGLSGKTGAAFGEHLHFGIKLKDADANNGYLGFSDPSPYFGKLEETKPEKKPVDEKPTETPPQETKPTEEPSSPQSSQSPEPPLPAEASAKEGQQKQEPEVKEIIKEVIKEVPVVNQEEVNKQVEEKLQERLKTEQDERRKLANEARTQRKKDNLNQILEFVRERKVVTNDDIRDLLHVSRSAATNYLTELVDRGMLKKMGERAGTKYSA</sequence>
<dbReference type="InterPro" id="IPR050570">
    <property type="entry name" value="Cell_wall_metabolism_enzyme"/>
</dbReference>
<proteinExistence type="predicted"/>
<dbReference type="PANTHER" id="PTHR21666">
    <property type="entry name" value="PEPTIDASE-RELATED"/>
    <property type="match status" value="1"/>
</dbReference>
<dbReference type="PANTHER" id="PTHR21666:SF270">
    <property type="entry name" value="MUREIN HYDROLASE ACTIVATOR ENVC"/>
    <property type="match status" value="1"/>
</dbReference>
<evidence type="ECO:0000259" key="3">
    <source>
        <dbReference type="PROSITE" id="PS50209"/>
    </source>
</evidence>
<dbReference type="InterPro" id="IPR001315">
    <property type="entry name" value="CARD"/>
</dbReference>
<keyword evidence="1" id="KW-0175">Coiled coil</keyword>
<evidence type="ECO:0000256" key="2">
    <source>
        <dbReference type="SAM" id="MobiDB-lite"/>
    </source>
</evidence>
<reference evidence="4 5" key="1">
    <citation type="journal article" date="2015" name="Nature">
        <title>rRNA introns, odd ribosomes, and small enigmatic genomes across a large radiation of phyla.</title>
        <authorList>
            <person name="Brown C.T."/>
            <person name="Hug L.A."/>
            <person name="Thomas B.C."/>
            <person name="Sharon I."/>
            <person name="Castelle C.J."/>
            <person name="Singh A."/>
            <person name="Wilkins M.J."/>
            <person name="Williams K.H."/>
            <person name="Banfield J.F."/>
        </authorList>
    </citation>
    <scope>NUCLEOTIDE SEQUENCE [LARGE SCALE GENOMIC DNA]</scope>
</reference>
<feature type="compositionally biased region" description="Low complexity" evidence="2">
    <location>
        <begin position="165"/>
        <end position="183"/>
    </location>
</feature>
<dbReference type="InterPro" id="IPR016047">
    <property type="entry name" value="M23ase_b-sheet_dom"/>
</dbReference>
<evidence type="ECO:0000256" key="1">
    <source>
        <dbReference type="SAM" id="Coils"/>
    </source>
</evidence>
<dbReference type="InterPro" id="IPR011055">
    <property type="entry name" value="Dup_hybrid_motif"/>
</dbReference>
<name>A0A0G0WN95_9BACT</name>
<dbReference type="AlphaFoldDB" id="A0A0G0WN95"/>
<dbReference type="SUPFAM" id="SSF46785">
    <property type="entry name" value="Winged helix' DNA-binding domain"/>
    <property type="match status" value="1"/>
</dbReference>
<dbReference type="Proteomes" id="UP000034753">
    <property type="component" value="Unassembled WGS sequence"/>
</dbReference>
<comment type="caution">
    <text evidence="4">The sequence shown here is derived from an EMBL/GenBank/DDBJ whole genome shotgun (WGS) entry which is preliminary data.</text>
</comment>
<organism evidence="4 5">
    <name type="scientific">Candidatus Daviesbacteria bacterium GW2011_GWB1_41_5</name>
    <dbReference type="NCBI Taxonomy" id="1618429"/>
    <lineage>
        <taxon>Bacteria</taxon>
        <taxon>Candidatus Daviesiibacteriota</taxon>
    </lineage>
</organism>
<evidence type="ECO:0000313" key="5">
    <source>
        <dbReference type="Proteomes" id="UP000034753"/>
    </source>
</evidence>
<feature type="region of interest" description="Disordered" evidence="2">
    <location>
        <begin position="137"/>
        <end position="203"/>
    </location>
</feature>
<dbReference type="GO" id="GO:0004222">
    <property type="term" value="F:metalloendopeptidase activity"/>
    <property type="evidence" value="ECO:0007669"/>
    <property type="project" value="TreeGrafter"/>
</dbReference>
<dbReference type="PATRIC" id="fig|1618429.3.peg.154"/>
<feature type="coiled-coil region" evidence="1">
    <location>
        <begin position="221"/>
        <end position="269"/>
    </location>
</feature>
<dbReference type="Pfam" id="PF01551">
    <property type="entry name" value="Peptidase_M23"/>
    <property type="match status" value="1"/>
</dbReference>
<evidence type="ECO:0000313" key="4">
    <source>
        <dbReference type="EMBL" id="KKS14260.1"/>
    </source>
</evidence>
<gene>
    <name evidence="4" type="ORF">UU67_C0004G0018</name>
</gene>